<dbReference type="EMBL" id="ABWL02000023">
    <property type="protein sequence ID" value="EFE06338.1"/>
    <property type="molecule type" value="Genomic_DNA"/>
</dbReference>
<gene>
    <name evidence="1" type="ORF">CIT292_10461</name>
</gene>
<comment type="caution">
    <text evidence="1">The sequence shown here is derived from an EMBL/GenBank/DDBJ whole genome shotgun (WGS) entry which is preliminary data.</text>
</comment>
<organism evidence="1 2">
    <name type="scientific">Citrobacter youngae ATCC 29220</name>
    <dbReference type="NCBI Taxonomy" id="500640"/>
    <lineage>
        <taxon>Bacteria</taxon>
        <taxon>Pseudomonadati</taxon>
        <taxon>Pseudomonadota</taxon>
        <taxon>Gammaproteobacteria</taxon>
        <taxon>Enterobacterales</taxon>
        <taxon>Enterobacteriaceae</taxon>
        <taxon>Citrobacter</taxon>
        <taxon>Citrobacter freundii complex</taxon>
    </lineage>
</organism>
<proteinExistence type="predicted"/>
<dbReference type="AlphaFoldDB" id="D4BIU4"/>
<name>D4BIU4_9ENTR</name>
<dbReference type="eggNOG" id="ENOG502ZA11">
    <property type="taxonomic scope" value="Bacteria"/>
</dbReference>
<evidence type="ECO:0000313" key="2">
    <source>
        <dbReference type="Proteomes" id="UP000003880"/>
    </source>
</evidence>
<dbReference type="RefSeq" id="WP_006687651.1">
    <property type="nucleotide sequence ID" value="NZ_GG730302.1"/>
</dbReference>
<protein>
    <submittedName>
        <fullName evidence="1">Putative phage head-tail adaptor</fullName>
    </submittedName>
</protein>
<dbReference type="InterPro" id="IPR016024">
    <property type="entry name" value="ARM-type_fold"/>
</dbReference>
<accession>D4BIU4</accession>
<evidence type="ECO:0000313" key="1">
    <source>
        <dbReference type="EMBL" id="EFE06338.1"/>
    </source>
</evidence>
<dbReference type="HOGENOM" id="CLU_471673_0_0_6"/>
<reference evidence="1 2" key="1">
    <citation type="submission" date="2010-02" db="EMBL/GenBank/DDBJ databases">
        <authorList>
            <person name="Weinstock G."/>
            <person name="Sodergren E."/>
            <person name="Clifton S."/>
            <person name="Fulton L."/>
            <person name="Fulton B."/>
            <person name="Courtney L."/>
            <person name="Fronick C."/>
            <person name="Harrison M."/>
            <person name="Strong C."/>
            <person name="Farmer C."/>
            <person name="Delahaunty K."/>
            <person name="Markovic C."/>
            <person name="Hall O."/>
            <person name="Minx P."/>
            <person name="Tomlinson C."/>
            <person name="Mitreva M."/>
            <person name="Nelson J."/>
            <person name="Hou S."/>
            <person name="Wollam A."/>
            <person name="Pepin K.H."/>
            <person name="Johnson M."/>
            <person name="Bhonagiri V."/>
            <person name="Zhang X."/>
            <person name="Suruliraj S."/>
            <person name="Warren W."/>
            <person name="Chinwalla A."/>
            <person name="Mardis E.R."/>
            <person name="Wilson R.K."/>
        </authorList>
    </citation>
    <scope>NUCLEOTIDE SEQUENCE [LARGE SCALE GENOMIC DNA]</scope>
    <source>
        <strain evidence="1 2">ATCC 29220</strain>
    </source>
</reference>
<sequence length="581" mass="67737">MEKDNYREELIQAYKSKSLWNKITQIYLDEIRSDPKNLPTILAEIHNEKLFDLNELYKHLDIENNERDLFILFNVYSLALPMMSCSIEDILITTEKLSKEKKSPIDIHDGIYNFCRHDFLHAQQGLYYIKENPENLISYISSVISSANSHDPTWCLSQTKQLISSSDHSIRSQAYWTIGRLQLTNECDIILAKSLLNSSSENEGNNIANINLFRALINFGKNHSQSWPDIKNSISHILDKNDDDIITIAAQQCHWEFQKIPKDIFHLFLDAVKNSSLKSGALDSIDLVFIDLIKNNEHDFAITLLEGILEKNDNIKITKFDSFVHYLIKENNNIFCRLITKWLLSGNNRLCRSVLDLFNNIHDEILESHVDKESCAGLSENIKLYLARKIIGWLITRPIDVFTLISSIYLTSSNQLKNKLEDLLFDPLLINYPSDLGEYLEIRKEKEGDNSLISLIHNLEIRMKNYVSGFDQAYSIKELKTPDTNRHLYWKMSDRVMQKAKENGPKSIFEDMFNTIHLLYGNSSIYYMYSSPDEKPHRAEAPMHTFSYSSEMPNMDIIDPFNFNYRLLRFRIERIEDEINN</sequence>
<dbReference type="Proteomes" id="UP000003880">
    <property type="component" value="Unassembled WGS sequence"/>
</dbReference>
<dbReference type="SUPFAM" id="SSF48371">
    <property type="entry name" value="ARM repeat"/>
    <property type="match status" value="1"/>
</dbReference>